<evidence type="ECO:0000313" key="3">
    <source>
        <dbReference type="EMBL" id="RXV65726.1"/>
    </source>
</evidence>
<gene>
    <name evidence="3" type="ORF">D1006_37535</name>
</gene>
<dbReference type="GO" id="GO:0016787">
    <property type="term" value="F:hydrolase activity"/>
    <property type="evidence" value="ECO:0007669"/>
    <property type="project" value="UniProtKB-KW"/>
</dbReference>
<dbReference type="PANTHER" id="PTHR48081:SF8">
    <property type="entry name" value="ALPHA_BETA HYDROLASE FOLD-3 DOMAIN-CONTAINING PROTEIN-RELATED"/>
    <property type="match status" value="1"/>
</dbReference>
<evidence type="ECO:0000259" key="2">
    <source>
        <dbReference type="Pfam" id="PF07859"/>
    </source>
</evidence>
<accession>A0A4Q2A8E8</accession>
<feature type="domain" description="Alpha/beta hydrolase fold-3" evidence="2">
    <location>
        <begin position="85"/>
        <end position="291"/>
    </location>
</feature>
<dbReference type="OrthoDB" id="9794445at2"/>
<dbReference type="AlphaFoldDB" id="A0A4Q2A8E8"/>
<sequence>MSQITQPLPRDLIHPSLRAFADAAAARPSLAQMSADDARAGIAARTATRAPGPRVDKVFDLAIPGPGGGIPVRIYHPDGAVGVTMAFHGGGWRMGNLDSFDAVCRHLANDSGLAVISVDYRLAPEHPFPAALEDVWAATCWVTEHGHEHGLPTGRLTVFGESAGGNLAAVVCLLAREQAHPRILAQALVYPATDATQQHASRSVYAEGFVQRTADVAHAFREYALDHGVSPSVWTLSPFHAASHADLPPALVITAECDVLCDDGEAYARKLAEAGVATTCVRYAGMLHTFYGMRGEVGAATLAQRQVADMLRAAVHAG</sequence>
<dbReference type="SUPFAM" id="SSF53474">
    <property type="entry name" value="alpha/beta-Hydrolases"/>
    <property type="match status" value="1"/>
</dbReference>
<protein>
    <submittedName>
        <fullName evidence="3">Alpha/beta hydrolase</fullName>
    </submittedName>
</protein>
<dbReference type="InterPro" id="IPR029058">
    <property type="entry name" value="AB_hydrolase_fold"/>
</dbReference>
<dbReference type="Gene3D" id="3.40.50.1820">
    <property type="entry name" value="alpha/beta hydrolase"/>
    <property type="match status" value="1"/>
</dbReference>
<keyword evidence="1 3" id="KW-0378">Hydrolase</keyword>
<organism evidence="3 4">
    <name type="scientific">Burkholderia stabilis</name>
    <dbReference type="NCBI Taxonomy" id="95485"/>
    <lineage>
        <taxon>Bacteria</taxon>
        <taxon>Pseudomonadati</taxon>
        <taxon>Pseudomonadota</taxon>
        <taxon>Betaproteobacteria</taxon>
        <taxon>Burkholderiales</taxon>
        <taxon>Burkholderiaceae</taxon>
        <taxon>Burkholderia</taxon>
        <taxon>Burkholderia cepacia complex</taxon>
    </lineage>
</organism>
<dbReference type="Pfam" id="PF07859">
    <property type="entry name" value="Abhydrolase_3"/>
    <property type="match status" value="1"/>
</dbReference>
<dbReference type="InterPro" id="IPR013094">
    <property type="entry name" value="AB_hydrolase_3"/>
</dbReference>
<dbReference type="PANTHER" id="PTHR48081">
    <property type="entry name" value="AB HYDROLASE SUPERFAMILY PROTEIN C4A8.06C"/>
    <property type="match status" value="1"/>
</dbReference>
<dbReference type="EMBL" id="QWEX01000003">
    <property type="protein sequence ID" value="RXV65726.1"/>
    <property type="molecule type" value="Genomic_DNA"/>
</dbReference>
<reference evidence="3 4" key="1">
    <citation type="submission" date="2018-08" db="EMBL/GenBank/DDBJ databases">
        <title>Mountain-cultivated ginseng endophyte, Burkholderia stabilis and its activity against ginseng root rot disease.</title>
        <authorList>
            <person name="Tapan Kumar M."/>
            <person name="Bae H."/>
            <person name="Shanmugam G."/>
            <person name="Jeon J."/>
        </authorList>
    </citation>
    <scope>NUCLEOTIDE SEQUENCE [LARGE SCALE GENOMIC DNA]</scope>
    <source>
        <strain evidence="3 4">EB159</strain>
    </source>
</reference>
<dbReference type="RefSeq" id="WP_129518157.1">
    <property type="nucleotide sequence ID" value="NZ_QWEX01000003.1"/>
</dbReference>
<evidence type="ECO:0000313" key="4">
    <source>
        <dbReference type="Proteomes" id="UP000289650"/>
    </source>
</evidence>
<dbReference type="Proteomes" id="UP000289650">
    <property type="component" value="Unassembled WGS sequence"/>
</dbReference>
<evidence type="ECO:0000256" key="1">
    <source>
        <dbReference type="ARBA" id="ARBA00022801"/>
    </source>
</evidence>
<comment type="caution">
    <text evidence="3">The sequence shown here is derived from an EMBL/GenBank/DDBJ whole genome shotgun (WGS) entry which is preliminary data.</text>
</comment>
<proteinExistence type="predicted"/>
<dbReference type="InterPro" id="IPR050300">
    <property type="entry name" value="GDXG_lipolytic_enzyme"/>
</dbReference>
<name>A0A4Q2A8E8_9BURK</name>